<dbReference type="eggNOG" id="KOG3544">
    <property type="taxonomic scope" value="Eukaryota"/>
</dbReference>
<evidence type="ECO:0000256" key="3">
    <source>
        <dbReference type="SAM" id="Phobius"/>
    </source>
</evidence>
<protein>
    <submittedName>
        <fullName evidence="5">Putative cuticle collagen</fullName>
    </submittedName>
</protein>
<evidence type="ECO:0000256" key="2">
    <source>
        <dbReference type="SAM" id="MobiDB-lite"/>
    </source>
</evidence>
<keyword evidence="5" id="KW-0176">Collagen</keyword>
<dbReference type="SMART" id="SM01088">
    <property type="entry name" value="Col_cuticle_N"/>
    <property type="match status" value="1"/>
</dbReference>
<reference evidence="5 6" key="1">
    <citation type="submission" date="2015-01" db="EMBL/GenBank/DDBJ databases">
        <title>Evolution of Trichinella species and genotypes.</title>
        <authorList>
            <person name="Korhonen P.K."/>
            <person name="Edoardo P."/>
            <person name="Giuseppe L.R."/>
            <person name="Gasser R.B."/>
        </authorList>
    </citation>
    <scope>NUCLEOTIDE SEQUENCE [LARGE SCALE GENOMIC DNA]</scope>
    <source>
        <strain evidence="5">ISS3</strain>
    </source>
</reference>
<gene>
    <name evidence="5" type="primary">col-155</name>
    <name evidence="5" type="ORF">T01_11849</name>
</gene>
<dbReference type="PANTHER" id="PTHR24637:SF402">
    <property type="entry name" value="NEMATODE CUTICLE COLLAGEN N-TERMINAL DOMAIN-CONTAINING PROTEIN"/>
    <property type="match status" value="1"/>
</dbReference>
<dbReference type="PANTHER" id="PTHR24637">
    <property type="entry name" value="COLLAGEN"/>
    <property type="match status" value="1"/>
</dbReference>
<feature type="compositionally biased region" description="Pro residues" evidence="2">
    <location>
        <begin position="296"/>
        <end position="311"/>
    </location>
</feature>
<keyword evidence="3" id="KW-1133">Transmembrane helix</keyword>
<dbReference type="InterPro" id="IPR002486">
    <property type="entry name" value="Col_cuticle_N"/>
</dbReference>
<dbReference type="AlphaFoldDB" id="A0A0V1BGG1"/>
<feature type="compositionally biased region" description="Pro residues" evidence="2">
    <location>
        <begin position="335"/>
        <end position="355"/>
    </location>
</feature>
<feature type="region of interest" description="Disordered" evidence="2">
    <location>
        <begin position="229"/>
        <end position="364"/>
    </location>
</feature>
<keyword evidence="6" id="KW-1185">Reference proteome</keyword>
<dbReference type="Proteomes" id="UP000054776">
    <property type="component" value="Unassembled WGS sequence"/>
</dbReference>
<proteinExistence type="predicted"/>
<keyword evidence="3" id="KW-0472">Membrane</keyword>
<feature type="transmembrane region" description="Helical" evidence="3">
    <location>
        <begin position="13"/>
        <end position="32"/>
    </location>
</feature>
<dbReference type="STRING" id="6334.A0A0V1BGG1"/>
<accession>A0A0V1BGG1</accession>
<organism evidence="5 6">
    <name type="scientific">Trichinella spiralis</name>
    <name type="common">Trichina worm</name>
    <dbReference type="NCBI Taxonomy" id="6334"/>
    <lineage>
        <taxon>Eukaryota</taxon>
        <taxon>Metazoa</taxon>
        <taxon>Ecdysozoa</taxon>
        <taxon>Nematoda</taxon>
        <taxon>Enoplea</taxon>
        <taxon>Dorylaimia</taxon>
        <taxon>Trichinellida</taxon>
        <taxon>Trichinellidae</taxon>
        <taxon>Trichinella</taxon>
    </lineage>
</organism>
<evidence type="ECO:0000313" key="5">
    <source>
        <dbReference type="EMBL" id="KRY36073.1"/>
    </source>
</evidence>
<evidence type="ECO:0000313" key="6">
    <source>
        <dbReference type="Proteomes" id="UP000054776"/>
    </source>
</evidence>
<keyword evidence="1" id="KW-0677">Repeat</keyword>
<keyword evidence="3" id="KW-0812">Transmembrane</keyword>
<dbReference type="EMBL" id="JYDH01000046">
    <property type="protein sequence ID" value="KRY36073.1"/>
    <property type="molecule type" value="Genomic_DNA"/>
</dbReference>
<sequence length="380" mass="39929">LHTVKSRNEKYPIIYPFIVNILNCFFFFFYQCQIQEQSTDRRQCNVAWHSSCSRPRPNSPVENIQSATRLNLLFKVSRSEREFQILSPVMEIDGREKAYRFIACSAVAFSVIAITSVCITLPMLYNYVRFVEDQVQEELQLCQDTAHDFIQEFREHNARKVATQFKGIVKREIPPECRDCCLPGLPGPPGVPGKNGRPGRPGMPGPPGFPGLPPPEICIIAAPPPCKPCPRGEPGPPGPPGEPGDPGPSGPHGPPGKDGLNGPVGPEGKPGAPGPRGPPGQKGTPGIPASNIPAVPGDPGPRGPQGPPGPPGQAGKPGADGLPGAQGPPGIMGPLGPPGPDGTPGAKGPPGPKGPPGEKGICPKYCALDGGVFFSDGTRR</sequence>
<evidence type="ECO:0000256" key="1">
    <source>
        <dbReference type="ARBA" id="ARBA00022737"/>
    </source>
</evidence>
<feature type="compositionally biased region" description="Pro residues" evidence="2">
    <location>
        <begin position="229"/>
        <end position="254"/>
    </location>
</feature>
<feature type="non-terminal residue" evidence="5">
    <location>
        <position position="380"/>
    </location>
</feature>
<name>A0A0V1BGG1_TRISP</name>
<dbReference type="GO" id="GO:0042302">
    <property type="term" value="F:structural constituent of cuticle"/>
    <property type="evidence" value="ECO:0007669"/>
    <property type="project" value="InterPro"/>
</dbReference>
<dbReference type="OrthoDB" id="5920520at2759"/>
<feature type="non-terminal residue" evidence="5">
    <location>
        <position position="1"/>
    </location>
</feature>
<feature type="compositionally biased region" description="Pro residues" evidence="2">
    <location>
        <begin position="201"/>
        <end position="216"/>
    </location>
</feature>
<dbReference type="InterPro" id="IPR008160">
    <property type="entry name" value="Collagen"/>
</dbReference>
<evidence type="ECO:0000259" key="4">
    <source>
        <dbReference type="SMART" id="SM01088"/>
    </source>
</evidence>
<comment type="caution">
    <text evidence="5">The sequence shown here is derived from an EMBL/GenBank/DDBJ whole genome shotgun (WGS) entry which is preliminary data.</text>
</comment>
<feature type="domain" description="Nematode cuticle collagen N-terminal" evidence="4">
    <location>
        <begin position="101"/>
        <end position="153"/>
    </location>
</feature>
<dbReference type="GO" id="GO:0005581">
    <property type="term" value="C:collagen trimer"/>
    <property type="evidence" value="ECO:0007669"/>
    <property type="project" value="UniProtKB-KW"/>
</dbReference>
<feature type="transmembrane region" description="Helical" evidence="3">
    <location>
        <begin position="101"/>
        <end position="125"/>
    </location>
</feature>
<dbReference type="Pfam" id="PF01484">
    <property type="entry name" value="Col_cuticle_N"/>
    <property type="match status" value="1"/>
</dbReference>
<dbReference type="Pfam" id="PF01391">
    <property type="entry name" value="Collagen"/>
    <property type="match status" value="2"/>
</dbReference>
<feature type="region of interest" description="Disordered" evidence="2">
    <location>
        <begin position="184"/>
        <end position="216"/>
    </location>
</feature>
<dbReference type="InParanoid" id="A0A0V1BGG1"/>